<comment type="caution">
    <text evidence="12">The sequence shown here is derived from an EMBL/GenBank/DDBJ whole genome shotgun (WGS) entry which is preliminary data.</text>
</comment>
<keyword evidence="13" id="KW-1185">Reference proteome</keyword>
<dbReference type="PANTHER" id="PTHR11067:SF9">
    <property type="entry name" value="INOSINE TRIPHOSPHATE PYROPHOSPHATASE"/>
    <property type="match status" value="1"/>
</dbReference>
<evidence type="ECO:0000256" key="1">
    <source>
        <dbReference type="ARBA" id="ARBA00008023"/>
    </source>
</evidence>
<feature type="binding site" evidence="10">
    <location>
        <begin position="9"/>
        <end position="14"/>
    </location>
    <ligand>
        <name>substrate</name>
    </ligand>
</feature>
<dbReference type="InterPro" id="IPR002637">
    <property type="entry name" value="RdgB/HAM1"/>
</dbReference>
<comment type="catalytic activity">
    <reaction evidence="8 10">
        <text>dITP + H2O = dIMP + diphosphate + H(+)</text>
        <dbReference type="Rhea" id="RHEA:28342"/>
        <dbReference type="ChEBI" id="CHEBI:15377"/>
        <dbReference type="ChEBI" id="CHEBI:15378"/>
        <dbReference type="ChEBI" id="CHEBI:33019"/>
        <dbReference type="ChEBI" id="CHEBI:61194"/>
        <dbReference type="ChEBI" id="CHEBI:61382"/>
        <dbReference type="EC" id="3.6.1.66"/>
    </reaction>
</comment>
<dbReference type="RefSeq" id="WP_107035009.1">
    <property type="nucleotide sequence ID" value="NZ_CAONGC010000021.1"/>
</dbReference>
<dbReference type="GeneID" id="93425308"/>
<evidence type="ECO:0000256" key="5">
    <source>
        <dbReference type="ARBA" id="ARBA00022801"/>
    </source>
</evidence>
<feature type="binding site" evidence="10">
    <location>
        <position position="70"/>
    </location>
    <ligand>
        <name>Mg(2+)</name>
        <dbReference type="ChEBI" id="CHEBI:18420"/>
    </ligand>
</feature>
<protein>
    <recommendedName>
        <fullName evidence="10">dITP/XTP pyrophosphatase</fullName>
        <ecNumber evidence="10">3.6.1.66</ecNumber>
    </recommendedName>
    <alternativeName>
        <fullName evidence="10">Non-canonical purine NTP pyrophosphatase</fullName>
    </alternativeName>
    <alternativeName>
        <fullName evidence="10">Non-standard purine NTP pyrophosphatase</fullName>
    </alternativeName>
    <alternativeName>
        <fullName evidence="10">Nucleoside-triphosphate diphosphatase</fullName>
    </alternativeName>
    <alternativeName>
        <fullName evidence="10">Nucleoside-triphosphate pyrophosphatase</fullName>
        <shortName evidence="10">NTPase</shortName>
    </alternativeName>
</protein>
<comment type="catalytic activity">
    <reaction evidence="10">
        <text>ITP + H2O = IMP + diphosphate + H(+)</text>
        <dbReference type="Rhea" id="RHEA:29399"/>
        <dbReference type="ChEBI" id="CHEBI:15377"/>
        <dbReference type="ChEBI" id="CHEBI:15378"/>
        <dbReference type="ChEBI" id="CHEBI:33019"/>
        <dbReference type="ChEBI" id="CHEBI:58053"/>
        <dbReference type="ChEBI" id="CHEBI:61402"/>
        <dbReference type="EC" id="3.6.1.66"/>
    </reaction>
</comment>
<name>A0A2V1J372_9BACT</name>
<comment type="cofactor">
    <cofactor evidence="10">
        <name>Mg(2+)</name>
        <dbReference type="ChEBI" id="CHEBI:18420"/>
    </cofactor>
    <text evidence="10">Binds 1 Mg(2+) ion per subunit.</text>
</comment>
<accession>A0A2V1J372</accession>
<dbReference type="CDD" id="cd00515">
    <property type="entry name" value="HAM1"/>
    <property type="match status" value="1"/>
</dbReference>
<feature type="binding site" evidence="10">
    <location>
        <position position="173"/>
    </location>
    <ligand>
        <name>substrate</name>
    </ligand>
</feature>
<dbReference type="GO" id="GO:0000166">
    <property type="term" value="F:nucleotide binding"/>
    <property type="evidence" value="ECO:0007669"/>
    <property type="project" value="UniProtKB-KW"/>
</dbReference>
<evidence type="ECO:0000256" key="9">
    <source>
        <dbReference type="ARBA" id="ARBA00052017"/>
    </source>
</evidence>
<evidence type="ECO:0000256" key="10">
    <source>
        <dbReference type="HAMAP-Rule" id="MF_01405"/>
    </source>
</evidence>
<dbReference type="HAMAP" id="MF_01405">
    <property type="entry name" value="Non_canon_purine_NTPase"/>
    <property type="match status" value="1"/>
</dbReference>
<comment type="subunit">
    <text evidence="2 10">Homodimer.</text>
</comment>
<dbReference type="InterPro" id="IPR020922">
    <property type="entry name" value="dITP/XTP_pyrophosphatase"/>
</dbReference>
<dbReference type="GO" id="GO:0009117">
    <property type="term" value="P:nucleotide metabolic process"/>
    <property type="evidence" value="ECO:0007669"/>
    <property type="project" value="UniProtKB-KW"/>
</dbReference>
<dbReference type="PANTHER" id="PTHR11067">
    <property type="entry name" value="INOSINE TRIPHOSPHATE PYROPHOSPHATASE/HAM1 PROTEIN"/>
    <property type="match status" value="1"/>
</dbReference>
<feature type="active site" description="Proton acceptor" evidence="10">
    <location>
        <position position="70"/>
    </location>
</feature>
<dbReference type="EC" id="3.6.1.66" evidence="10"/>
<comment type="similarity">
    <text evidence="1 10 11">Belongs to the HAM1 NTPase family.</text>
</comment>
<comment type="caution">
    <text evidence="10">Lacks conserved residue(s) required for the propagation of feature annotation.</text>
</comment>
<feature type="binding site" evidence="10">
    <location>
        <begin position="150"/>
        <end position="153"/>
    </location>
    <ligand>
        <name>substrate</name>
    </ligand>
</feature>
<dbReference type="GO" id="GO:0046872">
    <property type="term" value="F:metal ion binding"/>
    <property type="evidence" value="ECO:0007669"/>
    <property type="project" value="UniProtKB-KW"/>
</dbReference>
<proteinExistence type="inferred from homology"/>
<keyword evidence="3 10" id="KW-0479">Metal-binding</keyword>
<dbReference type="SUPFAM" id="SSF52972">
    <property type="entry name" value="ITPase-like"/>
    <property type="match status" value="1"/>
</dbReference>
<dbReference type="GO" id="GO:0017111">
    <property type="term" value="F:ribonucleoside triphosphate phosphatase activity"/>
    <property type="evidence" value="ECO:0007669"/>
    <property type="project" value="InterPro"/>
</dbReference>
<comment type="catalytic activity">
    <reaction evidence="9 10">
        <text>XTP + H2O = XMP + diphosphate + H(+)</text>
        <dbReference type="Rhea" id="RHEA:28610"/>
        <dbReference type="ChEBI" id="CHEBI:15377"/>
        <dbReference type="ChEBI" id="CHEBI:15378"/>
        <dbReference type="ChEBI" id="CHEBI:33019"/>
        <dbReference type="ChEBI" id="CHEBI:57464"/>
        <dbReference type="ChEBI" id="CHEBI:61314"/>
        <dbReference type="EC" id="3.6.1.66"/>
    </reaction>
</comment>
<feature type="binding site" evidence="10">
    <location>
        <position position="71"/>
    </location>
    <ligand>
        <name>substrate</name>
    </ligand>
</feature>
<evidence type="ECO:0000256" key="6">
    <source>
        <dbReference type="ARBA" id="ARBA00022842"/>
    </source>
</evidence>
<feature type="binding site" evidence="10">
    <location>
        <begin position="178"/>
        <end position="179"/>
    </location>
    <ligand>
        <name>substrate</name>
    </ligand>
</feature>
<keyword evidence="5 10" id="KW-0378">Hydrolase</keyword>
<gene>
    <name evidence="12" type="primary">rdgB</name>
    <name evidence="12" type="ORF">C5O25_01745</name>
</gene>
<dbReference type="Gene3D" id="3.90.950.10">
    <property type="match status" value="1"/>
</dbReference>
<dbReference type="InterPro" id="IPR029001">
    <property type="entry name" value="ITPase-like_fam"/>
</dbReference>
<evidence type="ECO:0000256" key="4">
    <source>
        <dbReference type="ARBA" id="ARBA00022741"/>
    </source>
</evidence>
<dbReference type="GO" id="GO:0005829">
    <property type="term" value="C:cytosol"/>
    <property type="evidence" value="ECO:0007669"/>
    <property type="project" value="TreeGrafter"/>
</dbReference>
<evidence type="ECO:0000256" key="7">
    <source>
        <dbReference type="ARBA" id="ARBA00023080"/>
    </source>
</evidence>
<dbReference type="NCBIfam" id="TIGR00042">
    <property type="entry name" value="RdgB/HAM1 family non-canonical purine NTP pyrophosphatase"/>
    <property type="match status" value="1"/>
</dbReference>
<organism evidence="12 13">
    <name type="scientific">Paramuribaculum intestinale</name>
    <dbReference type="NCBI Taxonomy" id="2094151"/>
    <lineage>
        <taxon>Bacteria</taxon>
        <taxon>Pseudomonadati</taxon>
        <taxon>Bacteroidota</taxon>
        <taxon>Bacteroidia</taxon>
        <taxon>Bacteroidales</taxon>
        <taxon>Muribaculaceae</taxon>
        <taxon>Paramuribaculum</taxon>
    </lineage>
</organism>
<keyword evidence="6 10" id="KW-0460">Magnesium</keyword>
<reference evidence="13" key="1">
    <citation type="submission" date="2018-02" db="EMBL/GenBank/DDBJ databases">
        <authorList>
            <person name="Clavel T."/>
            <person name="Strowig T."/>
        </authorList>
    </citation>
    <scope>NUCLEOTIDE SEQUENCE [LARGE SCALE GENOMIC DNA]</scope>
    <source>
        <strain evidence="13">DSM 100764</strain>
    </source>
</reference>
<comment type="function">
    <text evidence="10">Pyrophosphatase that catalyzes the hydrolysis of nucleoside triphosphates to their monophosphate derivatives, with a high preference for the non-canonical purine nucleotides XTP (xanthosine triphosphate), dITP (deoxyinosine triphosphate) and ITP. Seems to function as a house-cleaning enzyme that removes non-canonical purine nucleotides from the nucleotide pool, thus preventing their incorporation into DNA/RNA and avoiding chromosomal lesions.</text>
</comment>
<evidence type="ECO:0000313" key="13">
    <source>
        <dbReference type="Proteomes" id="UP000244925"/>
    </source>
</evidence>
<dbReference type="Proteomes" id="UP000244925">
    <property type="component" value="Unassembled WGS sequence"/>
</dbReference>
<dbReference type="GO" id="GO:0009146">
    <property type="term" value="P:purine nucleoside triphosphate catabolic process"/>
    <property type="evidence" value="ECO:0007669"/>
    <property type="project" value="UniProtKB-UniRule"/>
</dbReference>
<evidence type="ECO:0000313" key="12">
    <source>
        <dbReference type="EMBL" id="PWB09387.1"/>
    </source>
</evidence>
<keyword evidence="4 10" id="KW-0547">Nucleotide-binding</keyword>
<sequence length="193" mass="21204">MRRRIVFATNNAHKLDEIRAIAGDRLEVLSLADIGCHDDIPENEPTIEGNAIAKARWVRDRYGYDCFADDTGLMVDALGGEPGVRSARYAGPGHDSEANVALLLERMDGVADRRAHFTTVIALTEGDETRVFEGRVDGEILTVREGEDGFGYDPVFRPEGCAVSFASMSADEKNAISHRGRATARLLEYFNSL</sequence>
<dbReference type="GO" id="GO:0036222">
    <property type="term" value="F:XTP diphosphatase activity"/>
    <property type="evidence" value="ECO:0007669"/>
    <property type="project" value="UniProtKB-UniRule"/>
</dbReference>
<dbReference type="AlphaFoldDB" id="A0A2V1J372"/>
<dbReference type="GO" id="GO:0036220">
    <property type="term" value="F:ITP diphosphatase activity"/>
    <property type="evidence" value="ECO:0007669"/>
    <property type="project" value="UniProtKB-UniRule"/>
</dbReference>
<evidence type="ECO:0000256" key="3">
    <source>
        <dbReference type="ARBA" id="ARBA00022723"/>
    </source>
</evidence>
<keyword evidence="7 10" id="KW-0546">Nucleotide metabolism</keyword>
<evidence type="ECO:0000256" key="8">
    <source>
        <dbReference type="ARBA" id="ARBA00051875"/>
    </source>
</evidence>
<evidence type="ECO:0000256" key="2">
    <source>
        <dbReference type="ARBA" id="ARBA00011738"/>
    </source>
</evidence>
<dbReference type="EMBL" id="PUBV01000002">
    <property type="protein sequence ID" value="PWB09387.1"/>
    <property type="molecule type" value="Genomic_DNA"/>
</dbReference>
<evidence type="ECO:0000256" key="11">
    <source>
        <dbReference type="RuleBase" id="RU003781"/>
    </source>
</evidence>
<dbReference type="GO" id="GO:0035870">
    <property type="term" value="F:dITP diphosphatase activity"/>
    <property type="evidence" value="ECO:0007669"/>
    <property type="project" value="UniProtKB-UniRule"/>
</dbReference>
<dbReference type="Pfam" id="PF01725">
    <property type="entry name" value="Ham1p_like"/>
    <property type="match status" value="1"/>
</dbReference>
<dbReference type="FunFam" id="3.90.950.10:FF:000001">
    <property type="entry name" value="dITP/XTP pyrophosphatase"/>
    <property type="match status" value="1"/>
</dbReference>